<dbReference type="STRING" id="879212.DespoDRAFT_02137"/>
<dbReference type="AlphaFoldDB" id="I5B3G1"/>
<dbReference type="eggNOG" id="ENOG5032X77">
    <property type="taxonomic scope" value="Bacteria"/>
</dbReference>
<proteinExistence type="predicted"/>
<protein>
    <submittedName>
        <fullName evidence="1">Uncharacterized protein</fullName>
    </submittedName>
</protein>
<dbReference type="Proteomes" id="UP000005778">
    <property type="component" value="Chromosome"/>
</dbReference>
<name>I5B3G1_9BACT</name>
<sequence>MDKMDKITKICSIIFILFLTVPGSGRSEGLEFYELEAGFKNFIQCELTRTDAENHFKGKNFDVTMVSLFDVTRELDITILTGTVKCDVQGQSRTLYVAMGLRELAGKKVVSYFTVRYKDFRILATELIRYPYKERCPWTRYWINPA</sequence>
<reference evidence="1 2" key="2">
    <citation type="submission" date="2012-02" db="EMBL/GenBank/DDBJ databases">
        <title>Improved High-Quality Draft sequence of Desulfobacter postgatei 2ac9.</title>
        <authorList>
            <consortium name="US DOE Joint Genome Institute"/>
            <person name="Lucas S."/>
            <person name="Han J."/>
            <person name="Lapidus A."/>
            <person name="Cheng J.-F."/>
            <person name="Goodwin L."/>
            <person name="Pitluck S."/>
            <person name="Peters L."/>
            <person name="Ovchinnikova G."/>
            <person name="Held B."/>
            <person name="Detter J.C."/>
            <person name="Han C."/>
            <person name="Tapia R."/>
            <person name="Land M."/>
            <person name="Hauser L."/>
            <person name="Kyrpides N."/>
            <person name="Ivanova N."/>
            <person name="Pagani I."/>
            <person name="Orellana R."/>
            <person name="Lovley D."/>
            <person name="Woyke T."/>
        </authorList>
    </citation>
    <scope>NUCLEOTIDE SEQUENCE [LARGE SCALE GENOMIC DNA]</scope>
    <source>
        <strain evidence="1 2">2ac9</strain>
    </source>
</reference>
<dbReference type="EMBL" id="CM001488">
    <property type="protein sequence ID" value="EIM64024.1"/>
    <property type="molecule type" value="Genomic_DNA"/>
</dbReference>
<gene>
    <name evidence="1" type="ORF">DespoDRAFT_02137</name>
</gene>
<evidence type="ECO:0000313" key="1">
    <source>
        <dbReference type="EMBL" id="EIM64024.1"/>
    </source>
</evidence>
<accession>I5B3G1</accession>
<organism evidence="1 2">
    <name type="scientific">Desulfobacter postgatei 2ac9</name>
    <dbReference type="NCBI Taxonomy" id="879212"/>
    <lineage>
        <taxon>Bacteria</taxon>
        <taxon>Pseudomonadati</taxon>
        <taxon>Thermodesulfobacteriota</taxon>
        <taxon>Desulfobacteria</taxon>
        <taxon>Desulfobacterales</taxon>
        <taxon>Desulfobacteraceae</taxon>
        <taxon>Desulfobacter</taxon>
    </lineage>
</organism>
<reference evidence="1 2" key="1">
    <citation type="submission" date="2011-09" db="EMBL/GenBank/DDBJ databases">
        <authorList>
            <consortium name="US DOE Joint Genome Institute (JGI-PGF)"/>
            <person name="Lucas S."/>
            <person name="Han J."/>
            <person name="Lapidus A."/>
            <person name="Cheng J.-F."/>
            <person name="Goodwin L."/>
            <person name="Pitluck S."/>
            <person name="Peters L."/>
            <person name="Land M.L."/>
            <person name="Hauser L."/>
            <person name="Orellana R."/>
            <person name="Lovley D."/>
            <person name="Woyke T.J."/>
        </authorList>
    </citation>
    <scope>NUCLEOTIDE SEQUENCE [LARGE SCALE GENOMIC DNA]</scope>
    <source>
        <strain evidence="1 2">2ac9</strain>
    </source>
</reference>
<dbReference type="OrthoDB" id="5418766at2"/>
<keyword evidence="2" id="KW-1185">Reference proteome</keyword>
<evidence type="ECO:0000313" key="2">
    <source>
        <dbReference type="Proteomes" id="UP000005778"/>
    </source>
</evidence>
<dbReference type="HOGENOM" id="CLU_148547_0_0_7"/>